<name>M0JRL0_HALVA</name>
<protein>
    <submittedName>
        <fullName evidence="2">Uncharacterized protein</fullName>
    </submittedName>
</protein>
<proteinExistence type="predicted"/>
<sequence>MILVVWIGSGRLLGSGLSLRVSRSWVSFLVSVERCCWGFLAALVASFFVFFFRVLESVLRFVFSVLQWLGSRR</sequence>
<feature type="transmembrane region" description="Helical" evidence="1">
    <location>
        <begin position="37"/>
        <end position="63"/>
    </location>
</feature>
<keyword evidence="1" id="KW-0472">Membrane</keyword>
<keyword evidence="1" id="KW-1133">Transmembrane helix</keyword>
<evidence type="ECO:0000313" key="2">
    <source>
        <dbReference type="EMBL" id="EMA11601.1"/>
    </source>
</evidence>
<keyword evidence="3" id="KW-1185">Reference proteome</keyword>
<organism evidence="2 3">
    <name type="scientific">Haloarcula vallismortis ATCC 29715</name>
    <dbReference type="NCBI Taxonomy" id="662477"/>
    <lineage>
        <taxon>Archaea</taxon>
        <taxon>Methanobacteriati</taxon>
        <taxon>Methanobacteriota</taxon>
        <taxon>Stenosarchaea group</taxon>
        <taxon>Halobacteria</taxon>
        <taxon>Halobacteriales</taxon>
        <taxon>Haloarculaceae</taxon>
        <taxon>Haloarcula</taxon>
    </lineage>
</organism>
<evidence type="ECO:0000313" key="3">
    <source>
        <dbReference type="Proteomes" id="UP000011534"/>
    </source>
</evidence>
<evidence type="ECO:0000256" key="1">
    <source>
        <dbReference type="SAM" id="Phobius"/>
    </source>
</evidence>
<dbReference type="Proteomes" id="UP000011534">
    <property type="component" value="Unassembled WGS sequence"/>
</dbReference>
<dbReference type="AlphaFoldDB" id="M0JRL0"/>
<keyword evidence="1" id="KW-0812">Transmembrane</keyword>
<accession>M0JRL0</accession>
<gene>
    <name evidence="2" type="ORF">C437_01775</name>
</gene>
<comment type="caution">
    <text evidence="2">The sequence shown here is derived from an EMBL/GenBank/DDBJ whole genome shotgun (WGS) entry which is preliminary data.</text>
</comment>
<reference evidence="2 3" key="1">
    <citation type="journal article" date="2014" name="PLoS Genet.">
        <title>Phylogenetically driven sequencing of extremely halophilic archaea reveals strategies for static and dynamic osmo-response.</title>
        <authorList>
            <person name="Becker E.A."/>
            <person name="Seitzer P.M."/>
            <person name="Tritt A."/>
            <person name="Larsen D."/>
            <person name="Krusor M."/>
            <person name="Yao A.I."/>
            <person name="Wu D."/>
            <person name="Madern D."/>
            <person name="Eisen J.A."/>
            <person name="Darling A.E."/>
            <person name="Facciotti M.T."/>
        </authorList>
    </citation>
    <scope>NUCLEOTIDE SEQUENCE [LARGE SCALE GENOMIC DNA]</scope>
    <source>
        <strain evidence="2 3">ATCC 29715</strain>
    </source>
</reference>
<dbReference type="EMBL" id="AOLQ01000004">
    <property type="protein sequence ID" value="EMA11601.1"/>
    <property type="molecule type" value="Genomic_DNA"/>
</dbReference>